<dbReference type="KEGG" id="nir:NSED_08815"/>
<protein>
    <recommendedName>
        <fullName evidence="3">DUF1059 domain-containing protein</fullName>
    </recommendedName>
</protein>
<evidence type="ECO:0000313" key="1">
    <source>
        <dbReference type="EMBL" id="AFS83553.1"/>
    </source>
</evidence>
<gene>
    <name evidence="1" type="ORF">NSED_08815</name>
</gene>
<accession>K0BBE4</accession>
<reference evidence="1 2" key="1">
    <citation type="journal article" date="2012" name="J. Bacteriol.">
        <title>Draft Genome Sequence of an Ammonia-Oxidizing Archaeon, "Candidatus Nitrosopumilus sediminis" AR2, from Svalbard in the Arctic Circle.</title>
        <authorList>
            <person name="Park S.J."/>
            <person name="Kim J.G."/>
            <person name="Jung M.Y."/>
            <person name="Kim S.J."/>
            <person name="Cha I.T."/>
            <person name="Ghai R."/>
            <person name="Martin-Cuadrado A.B."/>
            <person name="Rodriguez-Valera F."/>
            <person name="Rhee S.K."/>
        </authorList>
    </citation>
    <scope>NUCLEOTIDE SEQUENCE [LARGE SCALE GENOMIC DNA]</scope>
    <source>
        <strain evidence="1 2">AR2</strain>
    </source>
</reference>
<dbReference type="GeneID" id="30923728"/>
<dbReference type="AlphaFoldDB" id="K0BBE4"/>
<dbReference type="HOGENOM" id="CLU_198695_0_0_2"/>
<organism evidence="1 2">
    <name type="scientific">Candidatus Nitrosopumilus sediminis</name>
    <dbReference type="NCBI Taxonomy" id="1229909"/>
    <lineage>
        <taxon>Archaea</taxon>
        <taxon>Nitrososphaerota</taxon>
        <taxon>Nitrososphaeria</taxon>
        <taxon>Nitrosopumilales</taxon>
        <taxon>Nitrosopumilaceae</taxon>
        <taxon>Nitrosopumilus</taxon>
    </lineage>
</organism>
<dbReference type="PATRIC" id="fig|1229909.8.peg.1929"/>
<dbReference type="InterPro" id="IPR009409">
    <property type="entry name" value="DUF1059"/>
</dbReference>
<evidence type="ECO:0008006" key="3">
    <source>
        <dbReference type="Google" id="ProtNLM"/>
    </source>
</evidence>
<proteinExistence type="predicted"/>
<dbReference type="STRING" id="1229909.NSED_08815"/>
<evidence type="ECO:0000313" key="2">
    <source>
        <dbReference type="Proteomes" id="UP000006100"/>
    </source>
</evidence>
<dbReference type="Proteomes" id="UP000006100">
    <property type="component" value="Chromosome"/>
</dbReference>
<dbReference type="OrthoDB" id="9023at2157"/>
<dbReference type="Pfam" id="PF06348">
    <property type="entry name" value="DUF1059"/>
    <property type="match status" value="1"/>
</dbReference>
<dbReference type="RefSeq" id="WP_014965920.1">
    <property type="nucleotide sequence ID" value="NC_018656.1"/>
</dbReference>
<dbReference type="eggNOG" id="arCOG05278">
    <property type="taxonomic scope" value="Archaea"/>
</dbReference>
<keyword evidence="2" id="KW-1185">Reference proteome</keyword>
<name>K0BBE4_9ARCH</name>
<dbReference type="EMBL" id="CP003843">
    <property type="protein sequence ID" value="AFS83553.1"/>
    <property type="molecule type" value="Genomic_DNA"/>
</dbReference>
<sequence length="53" mass="6216">MVKLKCNDYGFECDFVVEGEVENVLEKFGKHTDEEHGIDYSKESLMQFILRKS</sequence>